<dbReference type="InterPro" id="IPR048395">
    <property type="entry name" value="Glyco_hydro_31_C"/>
</dbReference>
<proteinExistence type="inferred from homology"/>
<evidence type="ECO:0000313" key="7">
    <source>
        <dbReference type="EMBL" id="MCG4766324.1"/>
    </source>
</evidence>
<organism evidence="6 8">
    <name type="scientific">Fusicatenibacter saccharivorans</name>
    <dbReference type="NCBI Taxonomy" id="1150298"/>
    <lineage>
        <taxon>Bacteria</taxon>
        <taxon>Bacillati</taxon>
        <taxon>Bacillota</taxon>
        <taxon>Clostridia</taxon>
        <taxon>Lachnospirales</taxon>
        <taxon>Lachnospiraceae</taxon>
        <taxon>Fusicatenibacter</taxon>
    </lineage>
</organism>
<evidence type="ECO:0000259" key="5">
    <source>
        <dbReference type="Pfam" id="PF21365"/>
    </source>
</evidence>
<dbReference type="InterPro" id="IPR011013">
    <property type="entry name" value="Gal_mutarotase_sf_dom"/>
</dbReference>
<dbReference type="PANTHER" id="PTHR43863">
    <property type="entry name" value="HYDROLASE, PUTATIVE (AFU_ORTHOLOGUE AFUA_1G03140)-RELATED"/>
    <property type="match status" value="1"/>
</dbReference>
<dbReference type="Pfam" id="PF01055">
    <property type="entry name" value="Glyco_hydro_31_2nd"/>
    <property type="match status" value="1"/>
</dbReference>
<dbReference type="Pfam" id="PF21365">
    <property type="entry name" value="Glyco_hydro_31_3rd"/>
    <property type="match status" value="1"/>
</dbReference>
<feature type="domain" description="Glycoside hydrolase family 31 TIM barrel" evidence="3">
    <location>
        <begin position="228"/>
        <end position="562"/>
    </location>
</feature>
<dbReference type="AlphaFoldDB" id="A0A174B649"/>
<evidence type="ECO:0000256" key="2">
    <source>
        <dbReference type="RuleBase" id="RU361185"/>
    </source>
</evidence>
<dbReference type="SUPFAM" id="SSF51011">
    <property type="entry name" value="Glycosyl hydrolase domain"/>
    <property type="match status" value="1"/>
</dbReference>
<evidence type="ECO:0000259" key="4">
    <source>
        <dbReference type="Pfam" id="PF13802"/>
    </source>
</evidence>
<dbReference type="InterPro" id="IPR000322">
    <property type="entry name" value="Glyco_hydro_31_TIM"/>
</dbReference>
<dbReference type="EMBL" id="JAKNFS010000017">
    <property type="protein sequence ID" value="MCG4766324.1"/>
    <property type="molecule type" value="Genomic_DNA"/>
</dbReference>
<dbReference type="Gene3D" id="2.60.40.1180">
    <property type="entry name" value="Golgi alpha-mannosidase II"/>
    <property type="match status" value="1"/>
</dbReference>
<name>A0A174B649_9FIRM</name>
<sequence length="666" mass="76441">MQYFEKQGNALIFRQDGETVRVEPWQKDSLRVRGTLLSEIEEGSIALLDPEPVEAEIELVDELKATIKNGKIQAVLELQPWGQKLRITFLNQKGEVLLSEIANGGALCLRAHDYRALKGGAYQLKVSFDSNPDEKIYGMGQYQQERMNLKGCNLELAHRNSQASIPFYVSSLGYGFLWHNAAVGEVHFGTNTTEWLARTTKQLDYWVTAGDTPAEIEEHFADAIGKVPMMPEYGLGFWQCKLRYYNQEQVLNVAREYKKRGIPLDVFVIDYYHWPRCGDYRFDEEYFPDPKAMIDELHEMGIETMVSIWPQIDWRSENYEEMKQQGLLVKSNAGVDVQMLFHGNNVFLDATNPRTRKYVWEKVKKNYADLGIRTFWLDEAEPEFSTYEYECYRYAAGPVEEIGNIYPREYSRMFYEGQKENGQEDIVNLVRCAWLGSQKYGALVWSGDIFSTYEDFRKQICAGLHMGLCGIPWWTTDIGGFHGGVTEDPDFQELLVRWFQFGTFCPVMRIHGNRGPREEIINKAGEVREGTGADNEVWSFGEKNYEILTKFIGVREKMRDYTRSLMAEAHEKGTPVMRTMFYEFPEDAACWDISDAYMFGSDILVAPIVRAKATSRTVYLPAGASWTLANTGDVYEGGKAYEIEAPIETLPIFLRDGKQGYLVGEI</sequence>
<feature type="domain" description="Glycosyl hydrolase family 31 C-terminal" evidence="5">
    <location>
        <begin position="573"/>
        <end position="657"/>
    </location>
</feature>
<dbReference type="GO" id="GO:0061634">
    <property type="term" value="F:alpha-D-xyloside xylohydrolase"/>
    <property type="evidence" value="ECO:0007669"/>
    <property type="project" value="UniProtKB-EC"/>
</dbReference>
<dbReference type="Gene3D" id="2.60.40.1760">
    <property type="entry name" value="glycosyl hydrolase (family 31)"/>
    <property type="match status" value="1"/>
</dbReference>
<dbReference type="InterPro" id="IPR051816">
    <property type="entry name" value="Glycosyl_Hydrolase_31"/>
</dbReference>
<evidence type="ECO:0000313" key="8">
    <source>
        <dbReference type="Proteomes" id="UP000095706"/>
    </source>
</evidence>
<dbReference type="Proteomes" id="UP001199915">
    <property type="component" value="Unassembled WGS sequence"/>
</dbReference>
<dbReference type="EMBL" id="CYYV01000004">
    <property type="protein sequence ID" value="CUN96531.1"/>
    <property type="molecule type" value="Genomic_DNA"/>
</dbReference>
<feature type="domain" description="Glycoside hydrolase family 31 N-terminal" evidence="4">
    <location>
        <begin position="20"/>
        <end position="182"/>
    </location>
</feature>
<reference evidence="6 8" key="1">
    <citation type="submission" date="2015-09" db="EMBL/GenBank/DDBJ databases">
        <authorList>
            <consortium name="Pathogen Informatics"/>
        </authorList>
    </citation>
    <scope>NUCLEOTIDE SEQUENCE [LARGE SCALE GENOMIC DNA]</scope>
    <source>
        <strain evidence="6 8">2789STDY5608849</strain>
    </source>
</reference>
<dbReference type="GO" id="GO:0005975">
    <property type="term" value="P:carbohydrate metabolic process"/>
    <property type="evidence" value="ECO:0007669"/>
    <property type="project" value="InterPro"/>
</dbReference>
<dbReference type="GO" id="GO:0030246">
    <property type="term" value="F:carbohydrate binding"/>
    <property type="evidence" value="ECO:0007669"/>
    <property type="project" value="InterPro"/>
</dbReference>
<evidence type="ECO:0000256" key="1">
    <source>
        <dbReference type="ARBA" id="ARBA00007806"/>
    </source>
</evidence>
<gene>
    <name evidence="6" type="primary">yicI_4</name>
    <name evidence="6" type="ORF">ERS852406_01014</name>
    <name evidence="7" type="ORF">L0N21_12520</name>
</gene>
<protein>
    <submittedName>
        <fullName evidence="6">Alpha-xylosidase</fullName>
        <ecNumber evidence="6">3.2.1.177</ecNumber>
    </submittedName>
    <submittedName>
        <fullName evidence="7">Glycoside hydrolase family 31 protein</fullName>
    </submittedName>
</protein>
<keyword evidence="2 6" id="KW-0326">Glycosidase</keyword>
<dbReference type="EC" id="3.2.1.177" evidence="6"/>
<dbReference type="PANTHER" id="PTHR43863:SF2">
    <property type="entry name" value="MALTASE-GLUCOAMYLASE"/>
    <property type="match status" value="1"/>
</dbReference>
<dbReference type="RefSeq" id="WP_055226831.1">
    <property type="nucleotide sequence ID" value="NZ_CYYV01000004.1"/>
</dbReference>
<dbReference type="SUPFAM" id="SSF74650">
    <property type="entry name" value="Galactose mutarotase-like"/>
    <property type="match status" value="1"/>
</dbReference>
<dbReference type="InterPro" id="IPR025887">
    <property type="entry name" value="Glyco_hydro_31_N_dom"/>
</dbReference>
<dbReference type="InterPro" id="IPR017853">
    <property type="entry name" value="GH"/>
</dbReference>
<keyword evidence="2 6" id="KW-0378">Hydrolase</keyword>
<dbReference type="InterPro" id="IPR013780">
    <property type="entry name" value="Glyco_hydro_b"/>
</dbReference>
<dbReference type="SUPFAM" id="SSF51445">
    <property type="entry name" value="(Trans)glycosidases"/>
    <property type="match status" value="1"/>
</dbReference>
<dbReference type="CDD" id="cd14752">
    <property type="entry name" value="GH31_N"/>
    <property type="match status" value="1"/>
</dbReference>
<evidence type="ECO:0000259" key="3">
    <source>
        <dbReference type="Pfam" id="PF01055"/>
    </source>
</evidence>
<dbReference type="Pfam" id="PF13802">
    <property type="entry name" value="Gal_mutarotas_2"/>
    <property type="match status" value="1"/>
</dbReference>
<comment type="similarity">
    <text evidence="1 2">Belongs to the glycosyl hydrolase 31 family.</text>
</comment>
<accession>A0A174B649</accession>
<dbReference type="CDD" id="cd06591">
    <property type="entry name" value="GH31_xylosidase_XylS"/>
    <property type="match status" value="1"/>
</dbReference>
<reference evidence="7" key="2">
    <citation type="submission" date="2022-01" db="EMBL/GenBank/DDBJ databases">
        <title>Collection of gut derived symbiotic bacterial strains cultured from healthy donors.</title>
        <authorList>
            <person name="Lin H."/>
            <person name="Kohout C."/>
            <person name="Waligurski E."/>
            <person name="Pamer E.G."/>
        </authorList>
    </citation>
    <scope>NUCLEOTIDE SEQUENCE</scope>
    <source>
        <strain evidence="7">DFI.5.49</strain>
    </source>
</reference>
<dbReference type="Gene3D" id="3.20.20.80">
    <property type="entry name" value="Glycosidases"/>
    <property type="match status" value="1"/>
</dbReference>
<evidence type="ECO:0000313" key="6">
    <source>
        <dbReference type="EMBL" id="CUN96531.1"/>
    </source>
</evidence>
<dbReference type="Proteomes" id="UP000095706">
    <property type="component" value="Unassembled WGS sequence"/>
</dbReference>